<dbReference type="InterPro" id="IPR003593">
    <property type="entry name" value="AAA+_ATPase"/>
</dbReference>
<name>A0A8J6R3K8_9GAMM</name>
<dbReference type="Gene3D" id="3.40.50.300">
    <property type="entry name" value="P-loop containing nucleotide triphosphate hydrolases"/>
    <property type="match status" value="1"/>
</dbReference>
<sequence length="226" mass="24606">MLELETISHWFEPTAAADPAQRVLHDVSLTLQQGQSLALMGNSGSGKSTLLQIAAGLEHPNQGQVRLAGQPLYQLSDNQLSALRRDKIGFVFQQFNLLPGLTVGDNILFQSRLSQQPIDNQWLKHLMTELAIDDLQHRLPEQLSGGQQQRVAIARAIAHKPCIVFADEPTGNLNDSLSHSVMALLSHLIKQANSSLLMVTHSAAMAGYADTVLELHQGQLTEASPA</sequence>
<evidence type="ECO:0000256" key="1">
    <source>
        <dbReference type="ARBA" id="ARBA00005417"/>
    </source>
</evidence>
<accession>A0A8J6R3K8</accession>
<evidence type="ECO:0000313" key="7">
    <source>
        <dbReference type="Proteomes" id="UP000638014"/>
    </source>
</evidence>
<dbReference type="AlphaFoldDB" id="A0A8J6R3K8"/>
<dbReference type="Pfam" id="PF00005">
    <property type="entry name" value="ABC_tran"/>
    <property type="match status" value="1"/>
</dbReference>
<feature type="domain" description="ABC transporter" evidence="5">
    <location>
        <begin position="2"/>
        <end position="226"/>
    </location>
</feature>
<evidence type="ECO:0000259" key="5">
    <source>
        <dbReference type="PROSITE" id="PS50893"/>
    </source>
</evidence>
<comment type="similarity">
    <text evidence="1">Belongs to the ABC transporter superfamily.</text>
</comment>
<dbReference type="PANTHER" id="PTHR42798">
    <property type="entry name" value="LIPOPROTEIN-RELEASING SYSTEM ATP-BINDING PROTEIN LOLD"/>
    <property type="match status" value="1"/>
</dbReference>
<dbReference type="PROSITE" id="PS00211">
    <property type="entry name" value="ABC_TRANSPORTER_1"/>
    <property type="match status" value="1"/>
</dbReference>
<dbReference type="InterPro" id="IPR017911">
    <property type="entry name" value="MacB-like_ATP-bd"/>
</dbReference>
<dbReference type="CDD" id="cd03255">
    <property type="entry name" value="ABC_MJ0796_LolCDE_FtsE"/>
    <property type="match status" value="1"/>
</dbReference>
<keyword evidence="2" id="KW-0813">Transport</keyword>
<reference evidence="6" key="1">
    <citation type="submission" date="2020-09" db="EMBL/GenBank/DDBJ databases">
        <title>A novel bacterium of genus Neiella, isolated from South China Sea.</title>
        <authorList>
            <person name="Huang H."/>
            <person name="Mo K."/>
            <person name="Hu Y."/>
        </authorList>
    </citation>
    <scope>NUCLEOTIDE SEQUENCE</scope>
    <source>
        <strain evidence="6">HB171785</strain>
    </source>
</reference>
<dbReference type="PANTHER" id="PTHR42798:SF7">
    <property type="entry name" value="ALPHA-D-RIBOSE 1-METHYLPHOSPHONATE 5-TRIPHOSPHATE SYNTHASE SUBUNIT PHNL"/>
    <property type="match status" value="1"/>
</dbReference>
<evidence type="ECO:0000256" key="3">
    <source>
        <dbReference type="ARBA" id="ARBA00022741"/>
    </source>
</evidence>
<dbReference type="Proteomes" id="UP000638014">
    <property type="component" value="Unassembled WGS sequence"/>
</dbReference>
<gene>
    <name evidence="6" type="ORF">IC617_13620</name>
</gene>
<dbReference type="SUPFAM" id="SSF52540">
    <property type="entry name" value="P-loop containing nucleoside triphosphate hydrolases"/>
    <property type="match status" value="1"/>
</dbReference>
<evidence type="ECO:0000313" key="6">
    <source>
        <dbReference type="EMBL" id="MBD1390475.1"/>
    </source>
</evidence>
<dbReference type="InterPro" id="IPR003439">
    <property type="entry name" value="ABC_transporter-like_ATP-bd"/>
</dbReference>
<organism evidence="6 7">
    <name type="scientific">Neiella litorisoli</name>
    <dbReference type="NCBI Taxonomy" id="2771431"/>
    <lineage>
        <taxon>Bacteria</taxon>
        <taxon>Pseudomonadati</taxon>
        <taxon>Pseudomonadota</taxon>
        <taxon>Gammaproteobacteria</taxon>
        <taxon>Alteromonadales</taxon>
        <taxon>Echinimonadaceae</taxon>
        <taxon>Neiella</taxon>
    </lineage>
</organism>
<proteinExistence type="inferred from homology"/>
<keyword evidence="4 6" id="KW-0067">ATP-binding</keyword>
<dbReference type="PROSITE" id="PS50893">
    <property type="entry name" value="ABC_TRANSPORTER_2"/>
    <property type="match status" value="1"/>
</dbReference>
<keyword evidence="7" id="KW-1185">Reference proteome</keyword>
<dbReference type="RefSeq" id="WP_191145541.1">
    <property type="nucleotide sequence ID" value="NZ_JACXAF010000018.1"/>
</dbReference>
<evidence type="ECO:0000256" key="2">
    <source>
        <dbReference type="ARBA" id="ARBA00022448"/>
    </source>
</evidence>
<dbReference type="GO" id="GO:0005524">
    <property type="term" value="F:ATP binding"/>
    <property type="evidence" value="ECO:0007669"/>
    <property type="project" value="UniProtKB-KW"/>
</dbReference>
<dbReference type="SMART" id="SM00382">
    <property type="entry name" value="AAA"/>
    <property type="match status" value="1"/>
</dbReference>
<comment type="caution">
    <text evidence="6">The sequence shown here is derived from an EMBL/GenBank/DDBJ whole genome shotgun (WGS) entry which is preliminary data.</text>
</comment>
<protein>
    <submittedName>
        <fullName evidence="6">ABC transporter ATP-binding protein</fullName>
    </submittedName>
</protein>
<dbReference type="InterPro" id="IPR017871">
    <property type="entry name" value="ABC_transporter-like_CS"/>
</dbReference>
<evidence type="ECO:0000256" key="4">
    <source>
        <dbReference type="ARBA" id="ARBA00022840"/>
    </source>
</evidence>
<keyword evidence="3" id="KW-0547">Nucleotide-binding</keyword>
<dbReference type="EMBL" id="JACXAF010000018">
    <property type="protein sequence ID" value="MBD1390475.1"/>
    <property type="molecule type" value="Genomic_DNA"/>
</dbReference>
<dbReference type="InterPro" id="IPR027417">
    <property type="entry name" value="P-loop_NTPase"/>
</dbReference>
<dbReference type="GO" id="GO:0016887">
    <property type="term" value="F:ATP hydrolysis activity"/>
    <property type="evidence" value="ECO:0007669"/>
    <property type="project" value="InterPro"/>
</dbReference>